<dbReference type="AlphaFoldDB" id="L9KME6"/>
<sequence>MIVMLSNTGKLAGCTHFITGASHDISKTTGLKAAKDGANIVIAVKTTHVHPKLLDTIYTAIEETEAVGGKVLPCVVDKRDEEQISNTVKKAVEKFEVIDIPMNNASAGSLTNTLETPTKSEFDEESEHQRHLAYI</sequence>
<evidence type="ECO:0000256" key="1">
    <source>
        <dbReference type="ARBA" id="ARBA00045401"/>
    </source>
</evidence>
<keyword evidence="3" id="KW-1185">Reference proteome</keyword>
<comment type="function">
    <text evidence="1">Has apparently no steroid dehydrogenase activity. Controls bile acid (BA) and lipid metabolism in response to nutritional cues.</text>
</comment>
<dbReference type="STRING" id="246437.L9KME6"/>
<dbReference type="GO" id="GO:0005739">
    <property type="term" value="C:mitochondrion"/>
    <property type="evidence" value="ECO:0007669"/>
    <property type="project" value="TreeGrafter"/>
</dbReference>
<reference evidence="3" key="1">
    <citation type="submission" date="2012-07" db="EMBL/GenBank/DDBJ databases">
        <title>Genome of the Chinese tree shrew, a rising model animal genetically related to primates.</title>
        <authorList>
            <person name="Zhang G."/>
            <person name="Fan Y."/>
            <person name="Yao Y."/>
            <person name="Huang Z."/>
        </authorList>
    </citation>
    <scope>NUCLEOTIDE SEQUENCE [LARGE SCALE GENOMIC DNA]</scope>
</reference>
<dbReference type="PANTHER" id="PTHR42808">
    <property type="entry name" value="HYDROXYSTEROID DEHYDROGENASE-LIKE PROTEIN 2"/>
    <property type="match status" value="1"/>
</dbReference>
<dbReference type="Gene3D" id="3.40.50.720">
    <property type="entry name" value="NAD(P)-binding Rossmann-like Domain"/>
    <property type="match status" value="1"/>
</dbReference>
<name>L9KME6_TUPCH</name>
<evidence type="ECO:0000313" key="3">
    <source>
        <dbReference type="Proteomes" id="UP000011518"/>
    </source>
</evidence>
<dbReference type="InterPro" id="IPR002347">
    <property type="entry name" value="SDR_fam"/>
</dbReference>
<dbReference type="Proteomes" id="UP000011518">
    <property type="component" value="Unassembled WGS sequence"/>
</dbReference>
<dbReference type="EMBL" id="KB320758">
    <property type="protein sequence ID" value="ELW63923.1"/>
    <property type="molecule type" value="Genomic_DNA"/>
</dbReference>
<dbReference type="InterPro" id="IPR036291">
    <property type="entry name" value="NAD(P)-bd_dom_sf"/>
</dbReference>
<organism evidence="2 3">
    <name type="scientific">Tupaia chinensis</name>
    <name type="common">Chinese tree shrew</name>
    <name type="synonym">Tupaia belangeri chinensis</name>
    <dbReference type="NCBI Taxonomy" id="246437"/>
    <lineage>
        <taxon>Eukaryota</taxon>
        <taxon>Metazoa</taxon>
        <taxon>Chordata</taxon>
        <taxon>Craniata</taxon>
        <taxon>Vertebrata</taxon>
        <taxon>Euteleostomi</taxon>
        <taxon>Mammalia</taxon>
        <taxon>Eutheria</taxon>
        <taxon>Euarchontoglires</taxon>
        <taxon>Scandentia</taxon>
        <taxon>Tupaiidae</taxon>
        <taxon>Tupaia</taxon>
    </lineage>
</organism>
<gene>
    <name evidence="2" type="ORF">TREES_T100007752</name>
</gene>
<reference evidence="3" key="2">
    <citation type="journal article" date="2013" name="Nat. Commun.">
        <title>Genome of the Chinese tree shrew.</title>
        <authorList>
            <person name="Fan Y."/>
            <person name="Huang Z.Y."/>
            <person name="Cao C.C."/>
            <person name="Chen C.S."/>
            <person name="Chen Y.X."/>
            <person name="Fan D.D."/>
            <person name="He J."/>
            <person name="Hou H.L."/>
            <person name="Hu L."/>
            <person name="Hu X.T."/>
            <person name="Jiang X.T."/>
            <person name="Lai R."/>
            <person name="Lang Y.S."/>
            <person name="Liang B."/>
            <person name="Liao S.G."/>
            <person name="Mu D."/>
            <person name="Ma Y.Y."/>
            <person name="Niu Y.Y."/>
            <person name="Sun X.Q."/>
            <person name="Xia J.Q."/>
            <person name="Xiao J."/>
            <person name="Xiong Z.Q."/>
            <person name="Xu L."/>
            <person name="Yang L."/>
            <person name="Zhang Y."/>
            <person name="Zhao W."/>
            <person name="Zhao X.D."/>
            <person name="Zheng Y.T."/>
            <person name="Zhou J.M."/>
            <person name="Zhu Y.B."/>
            <person name="Zhang G.J."/>
            <person name="Wang J."/>
            <person name="Yao Y.G."/>
        </authorList>
    </citation>
    <scope>NUCLEOTIDE SEQUENCE [LARGE SCALE GENOMIC DNA]</scope>
</reference>
<protein>
    <submittedName>
        <fullName evidence="2">Hydroxysteroid dehydrogenase-like protein 2</fullName>
    </submittedName>
</protein>
<dbReference type="Pfam" id="PF00106">
    <property type="entry name" value="adh_short"/>
    <property type="match status" value="1"/>
</dbReference>
<dbReference type="InParanoid" id="L9KME6"/>
<evidence type="ECO:0000313" key="2">
    <source>
        <dbReference type="EMBL" id="ELW63923.1"/>
    </source>
</evidence>
<proteinExistence type="predicted"/>
<dbReference type="SUPFAM" id="SSF51735">
    <property type="entry name" value="NAD(P)-binding Rossmann-fold domains"/>
    <property type="match status" value="1"/>
</dbReference>
<dbReference type="PANTHER" id="PTHR42808:SF3">
    <property type="entry name" value="HYDROXYSTEROID DEHYDROGENASE-LIKE PROTEIN 2"/>
    <property type="match status" value="1"/>
</dbReference>
<accession>L9KME6</accession>
<dbReference type="InterPro" id="IPR051935">
    <property type="entry name" value="HSDL2"/>
</dbReference>